<protein>
    <recommendedName>
        <fullName evidence="4">DUF3761 domain-containing protein</fullName>
    </recommendedName>
</protein>
<reference evidence="2 3" key="1">
    <citation type="submission" date="2015-07" db="EMBL/GenBank/DDBJ databases">
        <title>Draft genome sequence of the Amantichitinum ursilacus IGB-41, a new chitin-degrading bacterium.</title>
        <authorList>
            <person name="Kirstahler P."/>
            <person name="Guenther M."/>
            <person name="Grumaz C."/>
            <person name="Rupp S."/>
            <person name="Zibek S."/>
            <person name="Sohn K."/>
        </authorList>
    </citation>
    <scope>NUCLEOTIDE SEQUENCE [LARGE SCALE GENOMIC DNA]</scope>
    <source>
        <strain evidence="2 3">IGB-41</strain>
    </source>
</reference>
<proteinExistence type="predicted"/>
<name>A0A0N0GNH4_9NEIS</name>
<dbReference type="Pfam" id="PF12587">
    <property type="entry name" value="DUF3761"/>
    <property type="match status" value="1"/>
</dbReference>
<organism evidence="2 3">
    <name type="scientific">Amantichitinum ursilacus</name>
    <dbReference type="NCBI Taxonomy" id="857265"/>
    <lineage>
        <taxon>Bacteria</taxon>
        <taxon>Pseudomonadati</taxon>
        <taxon>Pseudomonadota</taxon>
        <taxon>Betaproteobacteria</taxon>
        <taxon>Neisseriales</taxon>
        <taxon>Chitinibacteraceae</taxon>
        <taxon>Amantichitinum</taxon>
    </lineage>
</organism>
<sequence>MKRWLVALLVVAVVSPAWARITVEKASGPAAAPTLEPGTFINQAGHVVRKAAPVVAGSAPAGATAHCGDNTYSFDQGRRGACRRHGGVADWLGD</sequence>
<feature type="chain" id="PRO_5005849700" description="DUF3761 domain-containing protein" evidence="1">
    <location>
        <begin position="20"/>
        <end position="94"/>
    </location>
</feature>
<evidence type="ECO:0000313" key="3">
    <source>
        <dbReference type="Proteomes" id="UP000037939"/>
    </source>
</evidence>
<accession>A0A0N0GNH4</accession>
<dbReference type="RefSeq" id="WP_053938240.1">
    <property type="nucleotide sequence ID" value="NZ_LAQT01000009.1"/>
</dbReference>
<dbReference type="OrthoDB" id="4751721at2"/>
<dbReference type="AlphaFoldDB" id="A0A0N0GNH4"/>
<dbReference type="Proteomes" id="UP000037939">
    <property type="component" value="Unassembled WGS sequence"/>
</dbReference>
<comment type="caution">
    <text evidence="2">The sequence shown here is derived from an EMBL/GenBank/DDBJ whole genome shotgun (WGS) entry which is preliminary data.</text>
</comment>
<feature type="signal peptide" evidence="1">
    <location>
        <begin position="1"/>
        <end position="19"/>
    </location>
</feature>
<evidence type="ECO:0000313" key="2">
    <source>
        <dbReference type="EMBL" id="KPC52772.1"/>
    </source>
</evidence>
<evidence type="ECO:0008006" key="4">
    <source>
        <dbReference type="Google" id="ProtNLM"/>
    </source>
</evidence>
<dbReference type="EMBL" id="LAQT01000009">
    <property type="protein sequence ID" value="KPC52772.1"/>
    <property type="molecule type" value="Genomic_DNA"/>
</dbReference>
<keyword evidence="1" id="KW-0732">Signal</keyword>
<dbReference type="InterPro" id="IPR022236">
    <property type="entry name" value="DUF3761"/>
</dbReference>
<evidence type="ECO:0000256" key="1">
    <source>
        <dbReference type="SAM" id="SignalP"/>
    </source>
</evidence>
<gene>
    <name evidence="2" type="ORF">WG78_13030</name>
</gene>
<dbReference type="STRING" id="857265.WG78_13030"/>
<keyword evidence="3" id="KW-1185">Reference proteome</keyword>